<dbReference type="SUPFAM" id="SSF55486">
    <property type="entry name" value="Metalloproteases ('zincins'), catalytic domain"/>
    <property type="match status" value="1"/>
</dbReference>
<dbReference type="OrthoDB" id="5243084at2"/>
<dbReference type="AlphaFoldDB" id="A0A4R2JE64"/>
<feature type="chain" id="PRO_5020736779" description="Extracellular small neutral protease" evidence="8">
    <location>
        <begin position="24"/>
        <end position="172"/>
    </location>
</feature>
<evidence type="ECO:0000256" key="6">
    <source>
        <dbReference type="ARBA" id="ARBA00023049"/>
    </source>
</evidence>
<comment type="catalytic activity">
    <reaction evidence="1">
        <text>Hydrolyzes proteins with a preference for Tyr or Phe in the P1' position. Has no action on amino-acid p-nitroanilides.</text>
        <dbReference type="EC" id="3.4.24.77"/>
    </reaction>
</comment>
<dbReference type="EMBL" id="SLWS01000006">
    <property type="protein sequence ID" value="TCO57274.1"/>
    <property type="molecule type" value="Genomic_DNA"/>
</dbReference>
<evidence type="ECO:0000256" key="7">
    <source>
        <dbReference type="ARBA" id="ARBA00029927"/>
    </source>
</evidence>
<comment type="similarity">
    <text evidence="2">Belongs to the peptidase M7 family.</text>
</comment>
<proteinExistence type="inferred from homology"/>
<dbReference type="RefSeq" id="WP_132121183.1">
    <property type="nucleotide sequence ID" value="NZ_SLWS01000006.1"/>
</dbReference>
<evidence type="ECO:0000256" key="2">
    <source>
        <dbReference type="ARBA" id="ARBA00006571"/>
    </source>
</evidence>
<reference evidence="9 10" key="1">
    <citation type="submission" date="2019-03" db="EMBL/GenBank/DDBJ databases">
        <title>Genomic Encyclopedia of Type Strains, Phase IV (KMG-IV): sequencing the most valuable type-strain genomes for metagenomic binning, comparative biology and taxonomic classification.</title>
        <authorList>
            <person name="Goeker M."/>
        </authorList>
    </citation>
    <scope>NUCLEOTIDE SEQUENCE [LARGE SCALE GENOMIC DNA]</scope>
    <source>
        <strain evidence="9 10">DSM 45934</strain>
    </source>
</reference>
<accession>A0A4R2JE64</accession>
<dbReference type="GO" id="GO:0008270">
    <property type="term" value="F:zinc ion binding"/>
    <property type="evidence" value="ECO:0007669"/>
    <property type="project" value="InterPro"/>
</dbReference>
<dbReference type="InterPro" id="IPR024079">
    <property type="entry name" value="MetalloPept_cat_dom_sf"/>
</dbReference>
<dbReference type="GO" id="GO:0005576">
    <property type="term" value="C:extracellular region"/>
    <property type="evidence" value="ECO:0007669"/>
    <property type="project" value="InterPro"/>
</dbReference>
<evidence type="ECO:0000256" key="1">
    <source>
        <dbReference type="ARBA" id="ARBA00000612"/>
    </source>
</evidence>
<keyword evidence="5" id="KW-0479">Metal-binding</keyword>
<keyword evidence="10" id="KW-1185">Reference proteome</keyword>
<keyword evidence="6" id="KW-0378">Hydrolase</keyword>
<dbReference type="GO" id="GO:0004222">
    <property type="term" value="F:metalloendopeptidase activity"/>
    <property type="evidence" value="ECO:0007669"/>
    <property type="project" value="InterPro"/>
</dbReference>
<dbReference type="GO" id="GO:0006508">
    <property type="term" value="P:proteolysis"/>
    <property type="evidence" value="ECO:0007669"/>
    <property type="project" value="InterPro"/>
</dbReference>
<comment type="caution">
    <text evidence="9">The sequence shown here is derived from an EMBL/GenBank/DDBJ whole genome shotgun (WGS) entry which is preliminary data.</text>
</comment>
<dbReference type="Pfam" id="PF02031">
    <property type="entry name" value="Peptidase_M7"/>
    <property type="match status" value="1"/>
</dbReference>
<gene>
    <name evidence="9" type="ORF">EV192_106751</name>
</gene>
<evidence type="ECO:0000256" key="8">
    <source>
        <dbReference type="SAM" id="SignalP"/>
    </source>
</evidence>
<keyword evidence="8" id="KW-0732">Signal</keyword>
<evidence type="ECO:0000313" key="9">
    <source>
        <dbReference type="EMBL" id="TCO57274.1"/>
    </source>
</evidence>
<name>A0A4R2JE64_9PSEU</name>
<dbReference type="PRINTS" id="PR00787">
    <property type="entry name" value="NEUTRALPTASE"/>
</dbReference>
<keyword evidence="6" id="KW-0482">Metalloprotease</keyword>
<keyword evidence="6" id="KW-0645">Protease</keyword>
<evidence type="ECO:0000313" key="10">
    <source>
        <dbReference type="Proteomes" id="UP000295680"/>
    </source>
</evidence>
<sequence>MRKLILAIAMVLPFIGMAVPANAIQIRTLYYDTSQAQEFAGDWDTAAANWNKSVTDVRMVKRGANTPVNVRIFADNGWPRTYPGSLGSGTVYMGREAVNEGFYRPRIATHEFGHILGLPDNRTGRCSDLMSGHSAPISCKSDLPSPAEAAQVQRNFQNGLVPSTVNVTVYVD</sequence>
<dbReference type="Gene3D" id="3.40.390.10">
    <property type="entry name" value="Collagenase (Catalytic Domain)"/>
    <property type="match status" value="1"/>
</dbReference>
<evidence type="ECO:0000256" key="3">
    <source>
        <dbReference type="ARBA" id="ARBA00012325"/>
    </source>
</evidence>
<organism evidence="9 10">
    <name type="scientific">Actinocrispum wychmicini</name>
    <dbReference type="NCBI Taxonomy" id="1213861"/>
    <lineage>
        <taxon>Bacteria</taxon>
        <taxon>Bacillati</taxon>
        <taxon>Actinomycetota</taxon>
        <taxon>Actinomycetes</taxon>
        <taxon>Pseudonocardiales</taxon>
        <taxon>Pseudonocardiaceae</taxon>
        <taxon>Actinocrispum</taxon>
    </lineage>
</organism>
<evidence type="ECO:0000256" key="5">
    <source>
        <dbReference type="ARBA" id="ARBA00022723"/>
    </source>
</evidence>
<protein>
    <recommendedName>
        <fullName evidence="4">Extracellular small neutral protease</fullName>
        <ecNumber evidence="3">3.4.24.77</ecNumber>
    </recommendedName>
    <alternativeName>
        <fullName evidence="7">Snapalysin</fullName>
    </alternativeName>
</protein>
<evidence type="ECO:0000256" key="4">
    <source>
        <dbReference type="ARBA" id="ARBA00019129"/>
    </source>
</evidence>
<dbReference type="EC" id="3.4.24.77" evidence="3"/>
<feature type="signal peptide" evidence="8">
    <location>
        <begin position="1"/>
        <end position="23"/>
    </location>
</feature>
<dbReference type="InterPro" id="IPR000013">
    <property type="entry name" value="Peptidase_M7"/>
</dbReference>
<dbReference type="Proteomes" id="UP000295680">
    <property type="component" value="Unassembled WGS sequence"/>
</dbReference>